<keyword evidence="1" id="KW-1133">Transmembrane helix</keyword>
<sequence length="172" mass="20076">MHSLDKLTHKKIQLSQYKFKYIFLLLGLFFISLPAISNDSALQKCIDTDDSSERLSCYDELFKENRTIQQASVIPKKQEVTKTDEKDYKNYGLAKQKDDFFIKAKVVNVNKRANYKIYVTLDNNQIWRSVKDTYDRIPIRKGQTVILSDGFFGSYVMKVEGKKVSLKVKRVK</sequence>
<gene>
    <name evidence="2" type="ORF">DBW98_04020</name>
</gene>
<protein>
    <submittedName>
        <fullName evidence="2">Uncharacterized protein</fullName>
    </submittedName>
</protein>
<organism evidence="2 3">
    <name type="scientific">SAR86 cluster bacterium</name>
    <dbReference type="NCBI Taxonomy" id="2030880"/>
    <lineage>
        <taxon>Bacteria</taxon>
        <taxon>Pseudomonadati</taxon>
        <taxon>Pseudomonadota</taxon>
        <taxon>Gammaproteobacteria</taxon>
        <taxon>SAR86 cluster</taxon>
    </lineage>
</organism>
<dbReference type="Proteomes" id="UP000253032">
    <property type="component" value="Unassembled WGS sequence"/>
</dbReference>
<feature type="transmembrane region" description="Helical" evidence="1">
    <location>
        <begin position="21"/>
        <end position="37"/>
    </location>
</feature>
<evidence type="ECO:0000313" key="3">
    <source>
        <dbReference type="Proteomes" id="UP000253032"/>
    </source>
</evidence>
<evidence type="ECO:0000256" key="1">
    <source>
        <dbReference type="SAM" id="Phobius"/>
    </source>
</evidence>
<keyword evidence="1" id="KW-0472">Membrane</keyword>
<dbReference type="EMBL" id="QOPC01000024">
    <property type="protein sequence ID" value="RCL37350.1"/>
    <property type="molecule type" value="Genomic_DNA"/>
</dbReference>
<proteinExistence type="predicted"/>
<name>A0A368BJ76_9GAMM</name>
<comment type="caution">
    <text evidence="2">The sequence shown here is derived from an EMBL/GenBank/DDBJ whole genome shotgun (WGS) entry which is preliminary data.</text>
</comment>
<evidence type="ECO:0000313" key="2">
    <source>
        <dbReference type="EMBL" id="RCL37350.1"/>
    </source>
</evidence>
<accession>A0A368BJ76</accession>
<dbReference type="AlphaFoldDB" id="A0A368BJ76"/>
<reference evidence="2 3" key="1">
    <citation type="journal article" date="2018" name="Microbiome">
        <title>Fine metagenomic profile of the Mediterranean stratified and mixed water columns revealed by assembly and recruitment.</title>
        <authorList>
            <person name="Haro-Moreno J.M."/>
            <person name="Lopez-Perez M."/>
            <person name="De La Torre J.R."/>
            <person name="Picazo A."/>
            <person name="Camacho A."/>
            <person name="Rodriguez-Valera F."/>
        </authorList>
    </citation>
    <scope>NUCLEOTIDE SEQUENCE [LARGE SCALE GENOMIC DNA]</scope>
    <source>
        <strain evidence="2">MED-G84</strain>
    </source>
</reference>
<keyword evidence="1" id="KW-0812">Transmembrane</keyword>